<dbReference type="GO" id="GO:0032259">
    <property type="term" value="P:methylation"/>
    <property type="evidence" value="ECO:0007669"/>
    <property type="project" value="UniProtKB-KW"/>
</dbReference>
<keyword evidence="1 4" id="KW-0489">Methyltransferase</keyword>
<dbReference type="EMBL" id="RXMA01000037">
    <property type="protein sequence ID" value="RTR14656.1"/>
    <property type="molecule type" value="Genomic_DNA"/>
</dbReference>
<evidence type="ECO:0000256" key="1">
    <source>
        <dbReference type="ARBA" id="ARBA00022603"/>
    </source>
</evidence>
<dbReference type="PANTHER" id="PTHR44942">
    <property type="entry name" value="METHYLTRANSF_11 DOMAIN-CONTAINING PROTEIN"/>
    <property type="match status" value="1"/>
</dbReference>
<organism evidence="4 5">
    <name type="scientific">Azospirillum griseum</name>
    <dbReference type="NCBI Taxonomy" id="2496639"/>
    <lineage>
        <taxon>Bacteria</taxon>
        <taxon>Pseudomonadati</taxon>
        <taxon>Pseudomonadota</taxon>
        <taxon>Alphaproteobacteria</taxon>
        <taxon>Rhodospirillales</taxon>
        <taxon>Azospirillaceae</taxon>
        <taxon>Azospirillum</taxon>
    </lineage>
</organism>
<protein>
    <submittedName>
        <fullName evidence="4">Class I SAM-dependent methyltransferase</fullName>
    </submittedName>
</protein>
<dbReference type="InterPro" id="IPR029063">
    <property type="entry name" value="SAM-dependent_MTases_sf"/>
</dbReference>
<feature type="domain" description="Methyltransferase" evidence="3">
    <location>
        <begin position="40"/>
        <end position="132"/>
    </location>
</feature>
<evidence type="ECO:0000313" key="5">
    <source>
        <dbReference type="Proteomes" id="UP000277007"/>
    </source>
</evidence>
<dbReference type="Pfam" id="PF13649">
    <property type="entry name" value="Methyltransf_25"/>
    <property type="match status" value="1"/>
</dbReference>
<evidence type="ECO:0000259" key="3">
    <source>
        <dbReference type="Pfam" id="PF13649"/>
    </source>
</evidence>
<dbReference type="OrthoDB" id="9777830at2"/>
<dbReference type="InterPro" id="IPR041698">
    <property type="entry name" value="Methyltransf_25"/>
</dbReference>
<sequence length="252" mass="28769">MDLATKEFYDDFWPRFVPIYDETKKYMLETLSERKIGTALDAGCGHGICSVILSEMADKVVAVDVSSDSLATAREQGRRFERSNIEYHHQDLQELDLSLGPVDLVWCWGVAMMAPDPMKVMRNLMDITKPGGTVYLGLYLKTWLSPVHEAVRHFCRAYMDTPARRKLVGGFFTGLTKLACLLKGQEINRRADNVSIQAQVEDWYYPPFKTFYSIEEIIALFERNGFKAECIQDRLGRMKSATIFVIRATKNG</sequence>
<comment type="caution">
    <text evidence="4">The sequence shown here is derived from an EMBL/GenBank/DDBJ whole genome shotgun (WGS) entry which is preliminary data.</text>
</comment>
<dbReference type="InterPro" id="IPR051052">
    <property type="entry name" value="Diverse_substrate_MTase"/>
</dbReference>
<dbReference type="Gene3D" id="3.40.50.150">
    <property type="entry name" value="Vaccinia Virus protein VP39"/>
    <property type="match status" value="1"/>
</dbReference>
<dbReference type="Proteomes" id="UP000277007">
    <property type="component" value="Unassembled WGS sequence"/>
</dbReference>
<keyword evidence="5" id="KW-1185">Reference proteome</keyword>
<evidence type="ECO:0000256" key="2">
    <source>
        <dbReference type="ARBA" id="ARBA00022679"/>
    </source>
</evidence>
<gene>
    <name evidence="4" type="ORF">EJ903_23615</name>
</gene>
<dbReference type="RefSeq" id="WP_126620106.1">
    <property type="nucleotide sequence ID" value="NZ_JBHUCY010000113.1"/>
</dbReference>
<dbReference type="CDD" id="cd02440">
    <property type="entry name" value="AdoMet_MTases"/>
    <property type="match status" value="1"/>
</dbReference>
<evidence type="ECO:0000313" key="4">
    <source>
        <dbReference type="EMBL" id="RTR14656.1"/>
    </source>
</evidence>
<keyword evidence="2 4" id="KW-0808">Transferase</keyword>
<reference evidence="4 5" key="1">
    <citation type="submission" date="2018-12" db="EMBL/GenBank/DDBJ databases">
        <authorList>
            <person name="Yang Y."/>
        </authorList>
    </citation>
    <scope>NUCLEOTIDE SEQUENCE [LARGE SCALE GENOMIC DNA]</scope>
    <source>
        <strain evidence="4 5">L-25-5w-1</strain>
    </source>
</reference>
<dbReference type="AlphaFoldDB" id="A0A3S0IBQ1"/>
<proteinExistence type="predicted"/>
<dbReference type="SUPFAM" id="SSF53335">
    <property type="entry name" value="S-adenosyl-L-methionine-dependent methyltransferases"/>
    <property type="match status" value="1"/>
</dbReference>
<dbReference type="PANTHER" id="PTHR44942:SF4">
    <property type="entry name" value="METHYLTRANSFERASE TYPE 11 DOMAIN-CONTAINING PROTEIN"/>
    <property type="match status" value="1"/>
</dbReference>
<accession>A0A3S0IBQ1</accession>
<dbReference type="GO" id="GO:0008168">
    <property type="term" value="F:methyltransferase activity"/>
    <property type="evidence" value="ECO:0007669"/>
    <property type="project" value="UniProtKB-KW"/>
</dbReference>
<name>A0A3S0IBQ1_9PROT</name>